<accession>A0ABS5B800</accession>
<reference evidence="1 2" key="1">
    <citation type="submission" date="2021-04" db="EMBL/GenBank/DDBJ databases">
        <title>Genomic and host-range diversity within the Dickeya zeae complex, identification of D. zeae and D. oryzae members, proposal of two novel subspecies D. zeae subsp. zeae subsp. nov. and D. zeae subsp. dombae subsp. nov.</title>
        <authorList>
            <person name="Van Gijsegem F."/>
            <person name="Hugouvieux-Cotte-Pattat N."/>
        </authorList>
    </citation>
    <scope>NUCLEOTIDE SEQUENCE [LARGE SCALE GENOMIC DNA]</scope>
    <source>
        <strain evidence="1 2">FVG03</strain>
    </source>
</reference>
<dbReference type="RefSeq" id="WP_210174076.1">
    <property type="nucleotide sequence ID" value="NZ_JAGJWX010000002.1"/>
</dbReference>
<comment type="caution">
    <text evidence="1">The sequence shown here is derived from an EMBL/GenBank/DDBJ whole genome shotgun (WGS) entry which is preliminary data.</text>
</comment>
<protein>
    <submittedName>
        <fullName evidence="1">Uncharacterized protein</fullName>
    </submittedName>
</protein>
<gene>
    <name evidence="1" type="ORF">J8657_01370</name>
</gene>
<dbReference type="EMBL" id="JAGJWX010000002">
    <property type="protein sequence ID" value="MBP2856247.1"/>
    <property type="molecule type" value="Genomic_DNA"/>
</dbReference>
<dbReference type="Proteomes" id="UP000810130">
    <property type="component" value="Unassembled WGS sequence"/>
</dbReference>
<evidence type="ECO:0000313" key="1">
    <source>
        <dbReference type="EMBL" id="MBP2856247.1"/>
    </source>
</evidence>
<proteinExistence type="predicted"/>
<name>A0ABS5B800_9GAMM</name>
<organism evidence="1 2">
    <name type="scientific">Dickeya oryzae</name>
    <dbReference type="NCBI Taxonomy" id="1240404"/>
    <lineage>
        <taxon>Bacteria</taxon>
        <taxon>Pseudomonadati</taxon>
        <taxon>Pseudomonadota</taxon>
        <taxon>Gammaproteobacteria</taxon>
        <taxon>Enterobacterales</taxon>
        <taxon>Pectobacteriaceae</taxon>
        <taxon>Dickeya</taxon>
    </lineage>
</organism>
<keyword evidence="2" id="KW-1185">Reference proteome</keyword>
<evidence type="ECO:0000313" key="2">
    <source>
        <dbReference type="Proteomes" id="UP000810130"/>
    </source>
</evidence>
<sequence length="130" mass="15014">MVLVEETESFRSVIDVSAPTLVQRVSGAPHWVFPTLNFNTEQYPKQRTIQSIWENQNQPFDIKQGRIFISLLRIVPKRLFFYQCDATSACATNATVAESTIKNSMEKTVLPVTNSYLEDTRYKKSRSYKE</sequence>